<evidence type="ECO:0000313" key="1">
    <source>
        <dbReference type="EMBL" id="AWA31543.1"/>
    </source>
</evidence>
<organism evidence="1 2">
    <name type="scientific">Flavobacterium magnum</name>
    <dbReference type="NCBI Taxonomy" id="2162713"/>
    <lineage>
        <taxon>Bacteria</taxon>
        <taxon>Pseudomonadati</taxon>
        <taxon>Bacteroidota</taxon>
        <taxon>Flavobacteriia</taxon>
        <taxon>Flavobacteriales</taxon>
        <taxon>Flavobacteriaceae</taxon>
        <taxon>Flavobacterium</taxon>
    </lineage>
</organism>
<dbReference type="Proteomes" id="UP000244193">
    <property type="component" value="Chromosome"/>
</dbReference>
<name>A0A2S0RIJ2_9FLAO</name>
<proteinExistence type="predicted"/>
<protein>
    <recommendedName>
        <fullName evidence="3">EF-hand domain-containing protein</fullName>
    </recommendedName>
</protein>
<dbReference type="RefSeq" id="WP_108373695.1">
    <property type="nucleotide sequence ID" value="NZ_CP028811.1"/>
</dbReference>
<dbReference type="InterPro" id="IPR018247">
    <property type="entry name" value="EF_Hand_1_Ca_BS"/>
</dbReference>
<dbReference type="PROSITE" id="PS51257">
    <property type="entry name" value="PROKAR_LIPOPROTEIN"/>
    <property type="match status" value="1"/>
</dbReference>
<dbReference type="EMBL" id="CP028811">
    <property type="protein sequence ID" value="AWA31543.1"/>
    <property type="molecule type" value="Genomic_DNA"/>
</dbReference>
<dbReference type="AlphaFoldDB" id="A0A2S0RIJ2"/>
<dbReference type="PROSITE" id="PS00018">
    <property type="entry name" value="EF_HAND_1"/>
    <property type="match status" value="1"/>
</dbReference>
<dbReference type="KEGG" id="fmg:HYN48_14965"/>
<sequence length="243" mass="27744">MKFTTRYIALGLLVFAASCRESEPEKPKVTYSDSNKGKQVEARQDTSQIKIADLPIQMEGTKYLIHPIGDYRIYEGRSKAAANSSSAERVSFSVSNYNLFEITGFLQNLKFQHIDSTAIRPLTTRPVSIQTATYLNTVALKSKLQLMVYSLSDMDTNKDGRLDASDIKTLYISEISGARFTKLSGDFQELIDWNVVESKNRLYFRTIEDTNKNGEFDKDDVVKYHFVDLMAKEWKPENYDPVQ</sequence>
<gene>
    <name evidence="1" type="ORF">HYN48_14965</name>
</gene>
<evidence type="ECO:0000313" key="2">
    <source>
        <dbReference type="Proteomes" id="UP000244193"/>
    </source>
</evidence>
<reference evidence="1 2" key="1">
    <citation type="submission" date="2018-04" db="EMBL/GenBank/DDBJ databases">
        <title>Genome sequencing of Flavobacterium sp. HYN0048.</title>
        <authorList>
            <person name="Yi H."/>
            <person name="Baek C."/>
        </authorList>
    </citation>
    <scope>NUCLEOTIDE SEQUENCE [LARGE SCALE GENOMIC DNA]</scope>
    <source>
        <strain evidence="1 2">HYN0048</strain>
    </source>
</reference>
<dbReference type="OrthoDB" id="997423at2"/>
<keyword evidence="2" id="KW-1185">Reference proteome</keyword>
<accession>A0A2S0RIJ2</accession>
<evidence type="ECO:0008006" key="3">
    <source>
        <dbReference type="Google" id="ProtNLM"/>
    </source>
</evidence>